<organism evidence="2 3">
    <name type="scientific">Serendipita vermifera MAFF 305830</name>
    <dbReference type="NCBI Taxonomy" id="933852"/>
    <lineage>
        <taxon>Eukaryota</taxon>
        <taxon>Fungi</taxon>
        <taxon>Dikarya</taxon>
        <taxon>Basidiomycota</taxon>
        <taxon>Agaricomycotina</taxon>
        <taxon>Agaricomycetes</taxon>
        <taxon>Sebacinales</taxon>
        <taxon>Serendipitaceae</taxon>
        <taxon>Serendipita</taxon>
    </lineage>
</organism>
<accession>A0A0C3BIZ5</accession>
<dbReference type="AlphaFoldDB" id="A0A0C3BIZ5"/>
<feature type="compositionally biased region" description="Low complexity" evidence="1">
    <location>
        <begin position="28"/>
        <end position="48"/>
    </location>
</feature>
<reference evidence="2 3" key="1">
    <citation type="submission" date="2014-04" db="EMBL/GenBank/DDBJ databases">
        <authorList>
            <consortium name="DOE Joint Genome Institute"/>
            <person name="Kuo A."/>
            <person name="Zuccaro A."/>
            <person name="Kohler A."/>
            <person name="Nagy L.G."/>
            <person name="Floudas D."/>
            <person name="Copeland A."/>
            <person name="Barry K.W."/>
            <person name="Cichocki N."/>
            <person name="Veneault-Fourrey C."/>
            <person name="LaButti K."/>
            <person name="Lindquist E.A."/>
            <person name="Lipzen A."/>
            <person name="Lundell T."/>
            <person name="Morin E."/>
            <person name="Murat C."/>
            <person name="Sun H."/>
            <person name="Tunlid A."/>
            <person name="Henrissat B."/>
            <person name="Grigoriev I.V."/>
            <person name="Hibbett D.S."/>
            <person name="Martin F."/>
            <person name="Nordberg H.P."/>
            <person name="Cantor M.N."/>
            <person name="Hua S.X."/>
        </authorList>
    </citation>
    <scope>NUCLEOTIDE SEQUENCE [LARGE SCALE GENOMIC DNA]</scope>
    <source>
        <strain evidence="2 3">MAFF 305830</strain>
    </source>
</reference>
<dbReference type="OrthoDB" id="3269534at2759"/>
<feature type="region of interest" description="Disordered" evidence="1">
    <location>
        <begin position="241"/>
        <end position="267"/>
    </location>
</feature>
<proteinExistence type="predicted"/>
<evidence type="ECO:0000313" key="3">
    <source>
        <dbReference type="Proteomes" id="UP000054097"/>
    </source>
</evidence>
<keyword evidence="3" id="KW-1185">Reference proteome</keyword>
<reference evidence="3" key="2">
    <citation type="submission" date="2015-01" db="EMBL/GenBank/DDBJ databases">
        <title>Evolutionary Origins and Diversification of the Mycorrhizal Mutualists.</title>
        <authorList>
            <consortium name="DOE Joint Genome Institute"/>
            <consortium name="Mycorrhizal Genomics Consortium"/>
            <person name="Kohler A."/>
            <person name="Kuo A."/>
            <person name="Nagy L.G."/>
            <person name="Floudas D."/>
            <person name="Copeland A."/>
            <person name="Barry K.W."/>
            <person name="Cichocki N."/>
            <person name="Veneault-Fourrey C."/>
            <person name="LaButti K."/>
            <person name="Lindquist E.A."/>
            <person name="Lipzen A."/>
            <person name="Lundell T."/>
            <person name="Morin E."/>
            <person name="Murat C."/>
            <person name="Riley R."/>
            <person name="Ohm R."/>
            <person name="Sun H."/>
            <person name="Tunlid A."/>
            <person name="Henrissat B."/>
            <person name="Grigoriev I.V."/>
            <person name="Hibbett D.S."/>
            <person name="Martin F."/>
        </authorList>
    </citation>
    <scope>NUCLEOTIDE SEQUENCE [LARGE SCALE GENOMIC DNA]</scope>
    <source>
        <strain evidence="3">MAFF 305830</strain>
    </source>
</reference>
<feature type="compositionally biased region" description="Polar residues" evidence="1">
    <location>
        <begin position="139"/>
        <end position="151"/>
    </location>
</feature>
<evidence type="ECO:0000313" key="2">
    <source>
        <dbReference type="EMBL" id="KIM31486.1"/>
    </source>
</evidence>
<protein>
    <submittedName>
        <fullName evidence="2">Uncharacterized protein</fullName>
    </submittedName>
</protein>
<sequence>MGSNILDGWLALAAETKRVDRLSSSLGLDSPASQNSPSSMGSSSGSSGLNTPSLNAFRFLPFLNDVSPELLKGSSLKLGRHGSSLSRERSFSHLSPFPSRAQSQRKPSPIHSVDSSIQSDWRKRRNTSQAIISPKAVPSNRSRPSIQNNRHVSYPAWPSPKPIPLTINVPLKYGGNSEALPVEPTEYKPSLPYSQRNLAPRFPPGLGHGQGSNPPVSPMLSEPFHRLIVKDEEEYIDLSSDPILSHGTSMDDDEEMKPVPEEEEEQTDWWEHDAMNDFTFEFETATSYAPNPSKPWPIAK</sequence>
<dbReference type="HOGENOM" id="CLU_928018_0_0_1"/>
<feature type="region of interest" description="Disordered" evidence="1">
    <location>
        <begin position="25"/>
        <end position="48"/>
    </location>
</feature>
<feature type="region of interest" description="Disordered" evidence="1">
    <location>
        <begin position="78"/>
        <end position="159"/>
    </location>
</feature>
<evidence type="ECO:0000256" key="1">
    <source>
        <dbReference type="SAM" id="MobiDB-lite"/>
    </source>
</evidence>
<dbReference type="EMBL" id="KN824282">
    <property type="protein sequence ID" value="KIM31486.1"/>
    <property type="molecule type" value="Genomic_DNA"/>
</dbReference>
<feature type="compositionally biased region" description="Acidic residues" evidence="1">
    <location>
        <begin position="250"/>
        <end position="267"/>
    </location>
</feature>
<dbReference type="Proteomes" id="UP000054097">
    <property type="component" value="Unassembled WGS sequence"/>
</dbReference>
<gene>
    <name evidence="2" type="ORF">M408DRAFT_260368</name>
</gene>
<name>A0A0C3BIZ5_SERVB</name>